<dbReference type="GO" id="GO:0046872">
    <property type="term" value="F:metal ion binding"/>
    <property type="evidence" value="ECO:0007669"/>
    <property type="project" value="UniProtKB-KW"/>
</dbReference>
<organism evidence="12 13">
    <name type="scientific">Achlya hypogyna</name>
    <name type="common">Oomycete</name>
    <name type="synonym">Protoachlya hypogyna</name>
    <dbReference type="NCBI Taxonomy" id="1202772"/>
    <lineage>
        <taxon>Eukaryota</taxon>
        <taxon>Sar</taxon>
        <taxon>Stramenopiles</taxon>
        <taxon>Oomycota</taxon>
        <taxon>Saprolegniomycetes</taxon>
        <taxon>Saprolegniales</taxon>
        <taxon>Achlyaceae</taxon>
        <taxon>Achlya</taxon>
    </lineage>
</organism>
<keyword evidence="5" id="KW-0479">Metal-binding</keyword>
<dbReference type="Gene3D" id="2.170.150.20">
    <property type="entry name" value="Peptide methionine sulfoxide reductase"/>
    <property type="match status" value="1"/>
</dbReference>
<proteinExistence type="inferred from homology"/>
<evidence type="ECO:0000259" key="11">
    <source>
        <dbReference type="PROSITE" id="PS51788"/>
    </source>
</evidence>
<sequence>MSTSDDDEFLSARSDDSSDDGIDALDATDPGDHAYLGEDVGVERPSTAYVNPGSVIELPLVVLPQIVIFPGETLPLRMLSSATIQLITLRTRLRQQFDTFVVINTLSPPVGHVGTIVQIERIYEQHEVHLSIVGRGCQRVRLESVSRGRNAILETPYATVQVLPDHHALPAPFPWKRRSFGHWRTAEYNLFDGRALVRKAQTILSTSADWHHFAGTASSLLEAATSPPPEDPTQYSYWLSAHVHMILPERQALLSVNCTVRRLRLLIAWLQEHTSSIQCAGCHAILGATADIFSTAAGAAGVGTFVNPGGHVHQILTMHSVKMEHVHFEGRPTSRDTWFPGYTWQCMYCTPCGAFIGWRYASRRLTPHVFYGLVRAAIQ</sequence>
<dbReference type="Gene3D" id="1.20.58.1480">
    <property type="match status" value="1"/>
</dbReference>
<evidence type="ECO:0000256" key="8">
    <source>
        <dbReference type="ARBA" id="ARBA00023242"/>
    </source>
</evidence>
<name>A0A1V9Z654_ACHHY</name>
<gene>
    <name evidence="12" type="ORF">ACHHYP_02501</name>
</gene>
<dbReference type="InterPro" id="IPR004910">
    <property type="entry name" value="Yippee/Mis18/Cereblon"/>
</dbReference>
<evidence type="ECO:0000256" key="2">
    <source>
        <dbReference type="ARBA" id="ARBA00004906"/>
    </source>
</evidence>
<dbReference type="GO" id="GO:0005634">
    <property type="term" value="C:nucleus"/>
    <property type="evidence" value="ECO:0007669"/>
    <property type="project" value="UniProtKB-SubCell"/>
</dbReference>
<evidence type="ECO:0000256" key="6">
    <source>
        <dbReference type="ARBA" id="ARBA00022786"/>
    </source>
</evidence>
<feature type="region of interest" description="Disordered" evidence="9">
    <location>
        <begin position="1"/>
        <end position="34"/>
    </location>
</feature>
<dbReference type="FunFam" id="2.170.150.20:FF:000007">
    <property type="entry name" value="Protein cereblon"/>
    <property type="match status" value="1"/>
</dbReference>
<dbReference type="InterPro" id="IPR046336">
    <property type="entry name" value="Lon_prtase_N_sf"/>
</dbReference>
<comment type="subcellular location">
    <subcellularLocation>
        <location evidence="1">Nucleus</location>
    </subcellularLocation>
</comment>
<dbReference type="UniPathway" id="UPA00143"/>
<dbReference type="InterPro" id="IPR015947">
    <property type="entry name" value="PUA-like_sf"/>
</dbReference>
<evidence type="ECO:0000256" key="4">
    <source>
        <dbReference type="ARBA" id="ARBA00014394"/>
    </source>
</evidence>
<dbReference type="SMART" id="SM00464">
    <property type="entry name" value="LON"/>
    <property type="match status" value="1"/>
</dbReference>
<evidence type="ECO:0000259" key="10">
    <source>
        <dbReference type="PROSITE" id="PS51787"/>
    </source>
</evidence>
<dbReference type="InterPro" id="IPR003111">
    <property type="entry name" value="Lon_prtase_N"/>
</dbReference>
<dbReference type="EMBL" id="JNBR01000406">
    <property type="protein sequence ID" value="OQR93484.1"/>
    <property type="molecule type" value="Genomic_DNA"/>
</dbReference>
<dbReference type="Pfam" id="PF03226">
    <property type="entry name" value="Yippee-Mis18"/>
    <property type="match status" value="1"/>
</dbReference>
<evidence type="ECO:0000313" key="12">
    <source>
        <dbReference type="EMBL" id="OQR93484.1"/>
    </source>
</evidence>
<dbReference type="Gene3D" id="2.30.130.40">
    <property type="entry name" value="LON domain-like"/>
    <property type="match status" value="1"/>
</dbReference>
<keyword evidence="13" id="KW-1185">Reference proteome</keyword>
<feature type="domain" description="Lon N-terminal" evidence="10">
    <location>
        <begin position="58"/>
        <end position="274"/>
    </location>
</feature>
<evidence type="ECO:0000256" key="1">
    <source>
        <dbReference type="ARBA" id="ARBA00004123"/>
    </source>
</evidence>
<dbReference type="SUPFAM" id="SSF88697">
    <property type="entry name" value="PUA domain-like"/>
    <property type="match status" value="1"/>
</dbReference>
<evidence type="ECO:0000256" key="9">
    <source>
        <dbReference type="SAM" id="MobiDB-lite"/>
    </source>
</evidence>
<accession>A0A1V9Z654</accession>
<protein>
    <recommendedName>
        <fullName evidence="4">Protein cereblon</fullName>
    </recommendedName>
</protein>
<keyword evidence="6" id="KW-0833">Ubl conjugation pathway</keyword>
<dbReference type="PROSITE" id="PS51788">
    <property type="entry name" value="CULT"/>
    <property type="match status" value="1"/>
</dbReference>
<evidence type="ECO:0000313" key="13">
    <source>
        <dbReference type="Proteomes" id="UP000243579"/>
    </source>
</evidence>
<keyword evidence="8" id="KW-0539">Nucleus</keyword>
<evidence type="ECO:0000256" key="3">
    <source>
        <dbReference type="ARBA" id="ARBA00005293"/>
    </source>
</evidence>
<dbReference type="STRING" id="1202772.A0A1V9Z654"/>
<dbReference type="PROSITE" id="PS51787">
    <property type="entry name" value="LON_N"/>
    <property type="match status" value="1"/>
</dbReference>
<feature type="domain" description="CULT" evidence="11">
    <location>
        <begin position="274"/>
        <end position="379"/>
    </location>
</feature>
<comment type="caution">
    <text evidence="12">The sequence shown here is derived from an EMBL/GenBank/DDBJ whole genome shotgun (WGS) entry which is preliminary data.</text>
</comment>
<comment type="similarity">
    <text evidence="3">Belongs to the CRBN family.</text>
</comment>
<dbReference type="Pfam" id="PF02190">
    <property type="entry name" value="LON_substr_bdg"/>
    <property type="match status" value="1"/>
</dbReference>
<dbReference type="Proteomes" id="UP000243579">
    <property type="component" value="Unassembled WGS sequence"/>
</dbReference>
<dbReference type="GO" id="GO:0016567">
    <property type="term" value="P:protein ubiquitination"/>
    <property type="evidence" value="ECO:0007669"/>
    <property type="project" value="UniProtKB-UniPathway"/>
</dbReference>
<evidence type="ECO:0000256" key="7">
    <source>
        <dbReference type="ARBA" id="ARBA00022833"/>
    </source>
</evidence>
<keyword evidence="7" id="KW-0862">Zinc</keyword>
<dbReference type="OrthoDB" id="267517at2759"/>
<evidence type="ECO:0000256" key="5">
    <source>
        <dbReference type="ARBA" id="ARBA00022723"/>
    </source>
</evidence>
<comment type="pathway">
    <text evidence="2">Protein modification; protein ubiquitination.</text>
</comment>
<reference evidence="12 13" key="1">
    <citation type="journal article" date="2014" name="Genome Biol. Evol.">
        <title>The secreted proteins of Achlya hypogyna and Thraustotheca clavata identify the ancestral oomycete secretome and reveal gene acquisitions by horizontal gene transfer.</title>
        <authorList>
            <person name="Misner I."/>
            <person name="Blouin N."/>
            <person name="Leonard G."/>
            <person name="Richards T.A."/>
            <person name="Lane C.E."/>
        </authorList>
    </citation>
    <scope>NUCLEOTIDE SEQUENCE [LARGE SCALE GENOMIC DNA]</scope>
    <source>
        <strain evidence="12 13">ATCC 48635</strain>
    </source>
</reference>
<dbReference type="CDD" id="cd15777">
    <property type="entry name" value="CRBN_C_like"/>
    <property type="match status" value="1"/>
</dbReference>
<dbReference type="InterPro" id="IPR034750">
    <property type="entry name" value="CULT"/>
</dbReference>
<dbReference type="PANTHER" id="PTHR46732">
    <property type="entry name" value="ATP-DEPENDENT PROTEASE LA (LON) DOMAIN PROTEIN"/>
    <property type="match status" value="1"/>
</dbReference>
<dbReference type="PANTHER" id="PTHR46732:SF8">
    <property type="entry name" value="ATP-DEPENDENT PROTEASE LA (LON) DOMAIN PROTEIN"/>
    <property type="match status" value="1"/>
</dbReference>
<dbReference type="AlphaFoldDB" id="A0A1V9Z654"/>